<proteinExistence type="inferred from homology"/>
<dbReference type="Proteomes" id="UP000297861">
    <property type="component" value="Unassembled WGS sequence"/>
</dbReference>
<evidence type="ECO:0000259" key="4">
    <source>
        <dbReference type="Pfam" id="PF03065"/>
    </source>
</evidence>
<comment type="caution">
    <text evidence="5">The sequence shown here is derived from an EMBL/GenBank/DDBJ whole genome shotgun (WGS) entry which is preliminary data.</text>
</comment>
<keyword evidence="6" id="KW-1185">Reference proteome</keyword>
<evidence type="ECO:0000256" key="1">
    <source>
        <dbReference type="ARBA" id="ARBA00006821"/>
    </source>
</evidence>
<dbReference type="InterPro" id="IPR011330">
    <property type="entry name" value="Glyco_hydro/deAcase_b/a-brl"/>
</dbReference>
<dbReference type="OrthoDB" id="138256at2"/>
<gene>
    <name evidence="5" type="ORF">E2605_01685</name>
</gene>
<feature type="compositionally biased region" description="Basic and acidic residues" evidence="3">
    <location>
        <begin position="452"/>
        <end position="464"/>
    </location>
</feature>
<organism evidence="5 6">
    <name type="scientific">Dysgonomonas capnocytophagoides</name>
    <dbReference type="NCBI Taxonomy" id="45254"/>
    <lineage>
        <taxon>Bacteria</taxon>
        <taxon>Pseudomonadati</taxon>
        <taxon>Bacteroidota</taxon>
        <taxon>Bacteroidia</taxon>
        <taxon>Bacteroidales</taxon>
        <taxon>Dysgonomonadaceae</taxon>
        <taxon>Dysgonomonas</taxon>
    </lineage>
</organism>
<dbReference type="GO" id="GO:0003824">
    <property type="term" value="F:catalytic activity"/>
    <property type="evidence" value="ECO:0007669"/>
    <property type="project" value="InterPro"/>
</dbReference>
<dbReference type="EMBL" id="SOML01000001">
    <property type="protein sequence ID" value="TFD98823.1"/>
    <property type="molecule type" value="Genomic_DNA"/>
</dbReference>
<dbReference type="Pfam" id="PF03065">
    <property type="entry name" value="Glyco_hydro_57"/>
    <property type="match status" value="1"/>
</dbReference>
<name>A0A4Y8L8C7_9BACT</name>
<dbReference type="RefSeq" id="WP_134435293.1">
    <property type="nucleotide sequence ID" value="NZ_SOML01000001.1"/>
</dbReference>
<evidence type="ECO:0000256" key="2">
    <source>
        <dbReference type="ARBA" id="ARBA00023277"/>
    </source>
</evidence>
<dbReference type="CDD" id="cd10795">
    <property type="entry name" value="GH57N_MJA1_like"/>
    <property type="match status" value="1"/>
</dbReference>
<dbReference type="InterPro" id="IPR052046">
    <property type="entry name" value="GH57_Enzymes"/>
</dbReference>
<dbReference type="PANTHER" id="PTHR36306:SF1">
    <property type="entry name" value="ALPHA-AMYLASE-RELATED"/>
    <property type="match status" value="1"/>
</dbReference>
<evidence type="ECO:0000313" key="5">
    <source>
        <dbReference type="EMBL" id="TFD98823.1"/>
    </source>
</evidence>
<comment type="similarity">
    <text evidence="1">Belongs to the glycosyl hydrolase 57 family.</text>
</comment>
<evidence type="ECO:0000313" key="6">
    <source>
        <dbReference type="Proteomes" id="UP000297861"/>
    </source>
</evidence>
<evidence type="ECO:0000256" key="3">
    <source>
        <dbReference type="SAM" id="MobiDB-lite"/>
    </source>
</evidence>
<accession>A0A4Y8L8C7</accession>
<dbReference type="AlphaFoldDB" id="A0A4Y8L8C7"/>
<sequence>MKKSLCFYFQIHLPFQFRRYRFFDIGNSHQYYDDFNTRTALQKAVEHCYLPMNRVLMDIIKEHGKNFKVAFSITGETIEQFELYAPQVLDSFKELAATGSVEFLCETYSHSLVFLKDEHEFDRQLLKQAETIERYFGQKPSVVRLTGLIYSDQIGERVAKLGFKAMVAEGAKHVLGWKTPNYLYSNAYNSKFKILLRNFRLSDDIAYRFSDRSWDQWPVTCEKFTGWLHNVDKTEEVVNLFMDYLTFGERHSKGSGIFEFMRYLPQDVLNQGEFEFLTPSEVVKKHEAKAPVHVPYPISWSEEERDLSIWLGNDLQNDAFNSLSELGTKVSFVDDTEITRDWERLQDSDNYYYMGTKWLTEGTPRRFQNVYSSPYDAYINYMNILSDFTLRVEDLLDTKIKDLLANKKYAERLEDIVSINQNKYTSIQVKKIINILGGELGLGLQKKTKKSTKSDKSQEKEIKTSKVKKN</sequence>
<feature type="domain" description="Glycoside hydrolase family 57 N-terminal" evidence="4">
    <location>
        <begin position="7"/>
        <end position="293"/>
    </location>
</feature>
<keyword evidence="2" id="KW-0119">Carbohydrate metabolism</keyword>
<dbReference type="PANTHER" id="PTHR36306">
    <property type="entry name" value="ALPHA-AMYLASE-RELATED-RELATED"/>
    <property type="match status" value="1"/>
</dbReference>
<protein>
    <submittedName>
        <fullName evidence="5">Alpha-amylase</fullName>
    </submittedName>
</protein>
<feature type="region of interest" description="Disordered" evidence="3">
    <location>
        <begin position="446"/>
        <end position="470"/>
    </location>
</feature>
<dbReference type="InterPro" id="IPR004300">
    <property type="entry name" value="Glyco_hydro_57_N"/>
</dbReference>
<dbReference type="STRING" id="1121485.GCA_000426485_00009"/>
<dbReference type="Gene3D" id="3.20.110.20">
    <property type="match status" value="1"/>
</dbReference>
<dbReference type="SUPFAM" id="SSF88713">
    <property type="entry name" value="Glycoside hydrolase/deacetylase"/>
    <property type="match status" value="1"/>
</dbReference>
<dbReference type="GO" id="GO:0005975">
    <property type="term" value="P:carbohydrate metabolic process"/>
    <property type="evidence" value="ECO:0007669"/>
    <property type="project" value="InterPro"/>
</dbReference>
<reference evidence="5 6" key="1">
    <citation type="submission" date="2019-03" db="EMBL/GenBank/DDBJ databases">
        <title>San Antonio Military Medical Center submission to MRSN (WRAIR), pending publication.</title>
        <authorList>
            <person name="Blyth D.M."/>
            <person name="Mccarthy S.L."/>
            <person name="Schall S.E."/>
            <person name="Stam J.A."/>
            <person name="Ong A.C."/>
            <person name="Mcgann P.T."/>
        </authorList>
    </citation>
    <scope>NUCLEOTIDE SEQUENCE [LARGE SCALE GENOMIC DNA]</scope>
    <source>
        <strain evidence="5 6">MRSN571793</strain>
    </source>
</reference>